<sequence length="329" mass="36326">MTGNARIANPGIVQTAPETVTFDNFVRAETASYFRKQLSQAPVNEYFHNRVPVNVENQVIIRSNVDLIYSYAVVDVTEEATFSVAASDTYQVAQIIDENHYIAAVVYPGETVTLHPADLTGGTHVYILARTATAHGLDTAHQLQDALTIDAKTANTFVAPDFDDASLQDVKAQIEAKAAEADFSKGFGTPETTDTYNHMLAAELGWGGLSPQHAQYFQAVTTCSGCDEWTFPVPPLDYEHNGYFSVIKYDEKGWLDVEKPCLTDNDLTRNADGTITVRFGDGACGTENLIEATEGQKYFYGIRLYRPKDVDETRTFIEQLRANPIVATR</sequence>
<name>A0ABN2PVX0_9MICO</name>
<reference evidence="1 2" key="1">
    <citation type="journal article" date="2019" name="Int. J. Syst. Evol. Microbiol.">
        <title>The Global Catalogue of Microorganisms (GCM) 10K type strain sequencing project: providing services to taxonomists for standard genome sequencing and annotation.</title>
        <authorList>
            <consortium name="The Broad Institute Genomics Platform"/>
            <consortium name="The Broad Institute Genome Sequencing Center for Infectious Disease"/>
            <person name="Wu L."/>
            <person name="Ma J."/>
        </authorList>
    </citation>
    <scope>NUCLEOTIDE SEQUENCE [LARGE SCALE GENOMIC DNA]</scope>
    <source>
        <strain evidence="1 2">JCM 14900</strain>
    </source>
</reference>
<organism evidence="1 2">
    <name type="scientific">Microbacterium aoyamense</name>
    <dbReference type="NCBI Taxonomy" id="344166"/>
    <lineage>
        <taxon>Bacteria</taxon>
        <taxon>Bacillati</taxon>
        <taxon>Actinomycetota</taxon>
        <taxon>Actinomycetes</taxon>
        <taxon>Micrococcales</taxon>
        <taxon>Microbacteriaceae</taxon>
        <taxon>Microbacterium</taxon>
    </lineage>
</organism>
<evidence type="ECO:0000313" key="1">
    <source>
        <dbReference type="EMBL" id="GAA1933234.1"/>
    </source>
</evidence>
<dbReference type="InterPro" id="IPR037049">
    <property type="entry name" value="DUF1214_C_sf"/>
</dbReference>
<gene>
    <name evidence="1" type="ORF">GCM10009775_26530</name>
</gene>
<keyword evidence="2" id="KW-1185">Reference proteome</keyword>
<dbReference type="Proteomes" id="UP001501343">
    <property type="component" value="Unassembled WGS sequence"/>
</dbReference>
<protein>
    <submittedName>
        <fullName evidence="1">DUF1214 domain-containing protein</fullName>
    </submittedName>
</protein>
<dbReference type="SUPFAM" id="SSF160935">
    <property type="entry name" value="VPA0735-like"/>
    <property type="match status" value="1"/>
</dbReference>
<comment type="caution">
    <text evidence="1">The sequence shown here is derived from an EMBL/GenBank/DDBJ whole genome shotgun (WGS) entry which is preliminary data.</text>
</comment>
<dbReference type="Gene3D" id="2.60.120.600">
    <property type="entry name" value="Domain of unknown function DUF1214, C-terminal domain"/>
    <property type="match status" value="1"/>
</dbReference>
<proteinExistence type="predicted"/>
<evidence type="ECO:0000313" key="2">
    <source>
        <dbReference type="Proteomes" id="UP001501343"/>
    </source>
</evidence>
<dbReference type="EMBL" id="BAAAOF010000005">
    <property type="protein sequence ID" value="GAA1933234.1"/>
    <property type="molecule type" value="Genomic_DNA"/>
</dbReference>
<accession>A0ABN2PVX0</accession>